<dbReference type="InterPro" id="IPR036890">
    <property type="entry name" value="HATPase_C_sf"/>
</dbReference>
<evidence type="ECO:0000313" key="3">
    <source>
        <dbReference type="Proteomes" id="UP000244893"/>
    </source>
</evidence>
<dbReference type="InterPro" id="IPR003594">
    <property type="entry name" value="HATPase_dom"/>
</dbReference>
<feature type="domain" description="Histidine kinase/HSP90-like ATPase" evidence="1">
    <location>
        <begin position="11"/>
        <end position="121"/>
    </location>
</feature>
<proteinExistence type="predicted"/>
<dbReference type="CDD" id="cd16936">
    <property type="entry name" value="HATPase_RsbW-like"/>
    <property type="match status" value="1"/>
</dbReference>
<dbReference type="SUPFAM" id="SSF55874">
    <property type="entry name" value="ATPase domain of HSP90 chaperone/DNA topoisomerase II/histidine kinase"/>
    <property type="match status" value="1"/>
</dbReference>
<dbReference type="Gene3D" id="3.30.565.10">
    <property type="entry name" value="Histidine kinase-like ATPase, C-terminal domain"/>
    <property type="match status" value="1"/>
</dbReference>
<reference evidence="2 3" key="1">
    <citation type="submission" date="2018-05" db="EMBL/GenBank/DDBJ databases">
        <title>Amnibacterium sp. M8JJ-5, whole genome shotgun sequence.</title>
        <authorList>
            <person name="Tuo L."/>
        </authorList>
    </citation>
    <scope>NUCLEOTIDE SEQUENCE [LARGE SCALE GENOMIC DNA]</scope>
    <source>
        <strain evidence="2 3">M8JJ-5</strain>
    </source>
</reference>
<dbReference type="AlphaFoldDB" id="A0A2V1HVN1"/>
<dbReference type="GO" id="GO:0005524">
    <property type="term" value="F:ATP binding"/>
    <property type="evidence" value="ECO:0007669"/>
    <property type="project" value="UniProtKB-KW"/>
</dbReference>
<sequence length="134" mass="14926">MIARTLEFSVPPADVDTVHQLLEEVWTDAPPVDIMDRYRFETALVELASNVMRHADDGSGLACVLTVEVSPRSLRACLLDSGIEGDVDLDREMPPTDDESGRGIPLIRALVDRVEYSRADGVNRWEIHRALLRG</sequence>
<dbReference type="Proteomes" id="UP000244893">
    <property type="component" value="Unassembled WGS sequence"/>
</dbReference>
<accession>A0A2V1HVN1</accession>
<dbReference type="OrthoDB" id="159434at2"/>
<gene>
    <name evidence="2" type="ORF">DDQ50_06700</name>
</gene>
<evidence type="ECO:0000259" key="1">
    <source>
        <dbReference type="Pfam" id="PF13581"/>
    </source>
</evidence>
<dbReference type="EMBL" id="QEOP01000001">
    <property type="protein sequence ID" value="PVZ96411.1"/>
    <property type="molecule type" value="Genomic_DNA"/>
</dbReference>
<keyword evidence="3" id="KW-1185">Reference proteome</keyword>
<comment type="caution">
    <text evidence="2">The sequence shown here is derived from an EMBL/GenBank/DDBJ whole genome shotgun (WGS) entry which is preliminary data.</text>
</comment>
<dbReference type="RefSeq" id="WP_116756146.1">
    <property type="nucleotide sequence ID" value="NZ_JBHUEX010000001.1"/>
</dbReference>
<keyword evidence="2" id="KW-0547">Nucleotide-binding</keyword>
<keyword evidence="2" id="KW-0067">ATP-binding</keyword>
<evidence type="ECO:0000313" key="2">
    <source>
        <dbReference type="EMBL" id="PVZ96411.1"/>
    </source>
</evidence>
<protein>
    <submittedName>
        <fullName evidence="2">ATP-binding protein</fullName>
    </submittedName>
</protein>
<dbReference type="Pfam" id="PF13581">
    <property type="entry name" value="HATPase_c_2"/>
    <property type="match status" value="1"/>
</dbReference>
<name>A0A2V1HVN1_9MICO</name>
<organism evidence="2 3">
    <name type="scientific">Amnibacterium flavum</name>
    <dbReference type="NCBI Taxonomy" id="2173173"/>
    <lineage>
        <taxon>Bacteria</taxon>
        <taxon>Bacillati</taxon>
        <taxon>Actinomycetota</taxon>
        <taxon>Actinomycetes</taxon>
        <taxon>Micrococcales</taxon>
        <taxon>Microbacteriaceae</taxon>
        <taxon>Amnibacterium</taxon>
    </lineage>
</organism>